<proteinExistence type="predicted"/>
<dbReference type="InterPro" id="IPR038762">
    <property type="entry name" value="ABM_predict"/>
</dbReference>
<keyword evidence="3" id="KW-1185">Reference proteome</keyword>
<sequence>MKKQGASVVINHQIIEGKQDEYETWLNEIGPLCRNYEGHMDWQIIRPIPNVTFTYTVILRFDTIENLKNWMHSEDRKNLIAKVRPLLAKDDDYYINSGLDFLFSPKNESSKAPVKWKQFLVTWSAIFPLVLFTPLAVLPLLGLFHISGNRYVDTFFITGTIVFLMVYIIMPRYTKWIKKWLYS</sequence>
<keyword evidence="2" id="KW-0560">Oxidoreductase</keyword>
<reference evidence="3" key="1">
    <citation type="journal article" date="2019" name="Int. J. Syst. Evol. Microbiol.">
        <title>The Global Catalogue of Microorganisms (GCM) 10K type strain sequencing project: providing services to taxonomists for standard genome sequencing and annotation.</title>
        <authorList>
            <consortium name="The Broad Institute Genomics Platform"/>
            <consortium name="The Broad Institute Genome Sequencing Center for Infectious Disease"/>
            <person name="Wu L."/>
            <person name="Ma J."/>
        </authorList>
    </citation>
    <scope>NUCLEOTIDE SEQUENCE [LARGE SCALE GENOMIC DNA]</scope>
    <source>
        <strain evidence="3">JCM 3389</strain>
    </source>
</reference>
<name>A0ABW4XST2_9FLAO</name>
<evidence type="ECO:0000256" key="1">
    <source>
        <dbReference type="SAM" id="Phobius"/>
    </source>
</evidence>
<dbReference type="RefSeq" id="WP_379829400.1">
    <property type="nucleotide sequence ID" value="NZ_JBHUHU010000001.1"/>
</dbReference>
<dbReference type="Gene3D" id="3.30.70.100">
    <property type="match status" value="1"/>
</dbReference>
<dbReference type="PANTHER" id="PTHR40057">
    <property type="entry name" value="SLR1162 PROTEIN"/>
    <property type="match status" value="1"/>
</dbReference>
<evidence type="ECO:0000313" key="2">
    <source>
        <dbReference type="EMBL" id="MFD2098625.1"/>
    </source>
</evidence>
<dbReference type="GO" id="GO:0004497">
    <property type="term" value="F:monooxygenase activity"/>
    <property type="evidence" value="ECO:0007669"/>
    <property type="project" value="UniProtKB-KW"/>
</dbReference>
<keyword evidence="1" id="KW-1133">Transmembrane helix</keyword>
<dbReference type="Proteomes" id="UP001597342">
    <property type="component" value="Unassembled WGS sequence"/>
</dbReference>
<dbReference type="PANTHER" id="PTHR40057:SF1">
    <property type="entry name" value="SLR1162 PROTEIN"/>
    <property type="match status" value="1"/>
</dbReference>
<protein>
    <submittedName>
        <fullName evidence="2">Antibiotic biosynthesis monooxygenase</fullName>
    </submittedName>
</protein>
<comment type="caution">
    <text evidence="2">The sequence shown here is derived from an EMBL/GenBank/DDBJ whole genome shotgun (WGS) entry which is preliminary data.</text>
</comment>
<feature type="transmembrane region" description="Helical" evidence="1">
    <location>
        <begin position="151"/>
        <end position="170"/>
    </location>
</feature>
<feature type="transmembrane region" description="Helical" evidence="1">
    <location>
        <begin position="119"/>
        <end position="145"/>
    </location>
</feature>
<gene>
    <name evidence="2" type="ORF">ACFSJE_02495</name>
</gene>
<keyword evidence="1" id="KW-0472">Membrane</keyword>
<organism evidence="2 3">
    <name type="scientific">Flagellimonas iocasae</name>
    <dbReference type="NCBI Taxonomy" id="2055905"/>
    <lineage>
        <taxon>Bacteria</taxon>
        <taxon>Pseudomonadati</taxon>
        <taxon>Bacteroidota</taxon>
        <taxon>Flavobacteriia</taxon>
        <taxon>Flavobacteriales</taxon>
        <taxon>Flavobacteriaceae</taxon>
        <taxon>Flagellimonas</taxon>
    </lineage>
</organism>
<keyword evidence="2" id="KW-0503">Monooxygenase</keyword>
<accession>A0ABW4XST2</accession>
<evidence type="ECO:0000313" key="3">
    <source>
        <dbReference type="Proteomes" id="UP001597342"/>
    </source>
</evidence>
<dbReference type="EMBL" id="JBHUHU010000001">
    <property type="protein sequence ID" value="MFD2098625.1"/>
    <property type="molecule type" value="Genomic_DNA"/>
</dbReference>
<keyword evidence="1" id="KW-0812">Transmembrane</keyword>
<dbReference type="SUPFAM" id="SSF54909">
    <property type="entry name" value="Dimeric alpha+beta barrel"/>
    <property type="match status" value="1"/>
</dbReference>
<dbReference type="InterPro" id="IPR011008">
    <property type="entry name" value="Dimeric_a/b-barrel"/>
</dbReference>